<protein>
    <recommendedName>
        <fullName evidence="3">Tetratricopeptide repeat protein</fullName>
    </recommendedName>
</protein>
<accession>A0A6A7VT75</accession>
<reference evidence="1 2" key="1">
    <citation type="submission" date="2019-09" db="EMBL/GenBank/DDBJ databases">
        <title>Distinct polysaccharide growth profiles of human intestinal Prevotella copri isolates.</title>
        <authorList>
            <person name="Fehlner-Peach H."/>
            <person name="Magnabosco C."/>
            <person name="Raghavan V."/>
            <person name="Scher J.U."/>
            <person name="Tett A."/>
            <person name="Cox L.M."/>
            <person name="Gottsegen C."/>
            <person name="Watters A."/>
            <person name="Wiltshire- Gordon J.D."/>
            <person name="Segata N."/>
            <person name="Bonneau R."/>
            <person name="Littman D.R."/>
        </authorList>
    </citation>
    <scope>NUCLEOTIDE SEQUENCE [LARGE SCALE GENOMIC DNA]</scope>
    <source>
        <strain evidence="2">iK21513</strain>
    </source>
</reference>
<evidence type="ECO:0000313" key="1">
    <source>
        <dbReference type="EMBL" id="MQN09296.1"/>
    </source>
</evidence>
<dbReference type="EMBL" id="VZCY01000038">
    <property type="protein sequence ID" value="MQN09296.1"/>
    <property type="molecule type" value="Genomic_DNA"/>
</dbReference>
<comment type="caution">
    <text evidence="1">The sequence shown here is derived from an EMBL/GenBank/DDBJ whole genome shotgun (WGS) entry which is preliminary data.</text>
</comment>
<name>A0A6A7VT75_9BACT</name>
<dbReference type="Proteomes" id="UP000406735">
    <property type="component" value="Unassembled WGS sequence"/>
</dbReference>
<evidence type="ECO:0000313" key="2">
    <source>
        <dbReference type="Proteomes" id="UP000406735"/>
    </source>
</evidence>
<proteinExistence type="predicted"/>
<sequence length="542" mass="63324">MIYTSKKIIIFLFTIMQLAILASCMDSGYRLSFPEIDDLADEYPAQAKVFLSRADSNDNKGYYKLLTAKIEYQLKGYIYKENYIDDAINIFVNEKDEPLLARSLYYKGASILNNYRDTAKAIKWFAKAIAYDSNMREKEKLDMYDILCRITHQNIYTVELEDEARQTNNIRYRAWALLYRGINNQDQELANQAFEIANQIKENKDSTLGPMYYHYFQALMDRGNVPDSILISYAKKAQDNFGVKYDNNIDFYRLLTRNSKETHAFATQHIKENYSIDQECLKSWGSYFFALGYKYYLPLYFLSLQKGDTLMANRVAHELRQEAPLLAKDENSGKENQVKLMYEGGNTRYRYEKVKTYIFVGIIIVLIILLSMTYLSISRIRKAHQTIKNLHGSLHQLKDVENSSLSEQCEQLNHEITTQLRKLKRRDKDIEEYKAQITELTEISQGLVYYSMTIQNQNISQIGKQGIRQLLASFKVIDEKYSERLENYDLNPSQSLFCILYHIGKSDEEVMQILQYSLSNIRVRKSRIKSDTGAESFDDIIS</sequence>
<dbReference type="RefSeq" id="WP_153079641.1">
    <property type="nucleotide sequence ID" value="NZ_VZAU01000049.1"/>
</dbReference>
<evidence type="ECO:0008006" key="3">
    <source>
        <dbReference type="Google" id="ProtNLM"/>
    </source>
</evidence>
<gene>
    <name evidence="1" type="ORF">F7D97_04950</name>
</gene>
<dbReference type="AlphaFoldDB" id="A0A6A7VT75"/>
<dbReference type="PROSITE" id="PS51257">
    <property type="entry name" value="PROKAR_LIPOPROTEIN"/>
    <property type="match status" value="1"/>
</dbReference>
<organism evidence="1 2">
    <name type="scientific">Segatella copri</name>
    <dbReference type="NCBI Taxonomy" id="165179"/>
    <lineage>
        <taxon>Bacteria</taxon>
        <taxon>Pseudomonadati</taxon>
        <taxon>Bacteroidota</taxon>
        <taxon>Bacteroidia</taxon>
        <taxon>Bacteroidales</taxon>
        <taxon>Prevotellaceae</taxon>
        <taxon>Segatella</taxon>
    </lineage>
</organism>